<name>A0ABS6YC55_9BACT</name>
<keyword evidence="1" id="KW-0808">Transferase</keyword>
<organism evidence="4 5">
    <name type="scientific">Hoylesella nanceiensis</name>
    <dbReference type="NCBI Taxonomy" id="425941"/>
    <lineage>
        <taxon>Bacteria</taxon>
        <taxon>Pseudomonadati</taxon>
        <taxon>Bacteroidota</taxon>
        <taxon>Bacteroidia</taxon>
        <taxon>Bacteroidales</taxon>
        <taxon>Prevotellaceae</taxon>
        <taxon>Hoylesella</taxon>
    </lineage>
</organism>
<keyword evidence="5" id="KW-1185">Reference proteome</keyword>
<sequence>MRKVIGIGETGLDIIFRNEQPIAAVPGGSTFNALISLGRSGISCNFISEIGNDRVGMTIKHFLQDNGVNINNISSFPDSKSSVSLAFLDEQNDAEYIFYKNQPHDQLDFSFPEIAPDDIVIFGSFYAVNPKVHQQVMALLEHARNNGAIIYYDVNYRSSHRNEVMKITPNLIDNLEYADIVRGSREDFEVVYKKDNPDTVYKAEIAFYCKDFIYTNGAENIVLRGKNDFKKEYPVVQTHTVSTIGAGDNFNAGFIFGLIKNHITRQMISNGLTEAQWNDLMHYATKFSANCCEDIYNYISKDFGAQMNLTLNK</sequence>
<dbReference type="InterPro" id="IPR011611">
    <property type="entry name" value="PfkB_dom"/>
</dbReference>
<reference evidence="4 5" key="1">
    <citation type="submission" date="2021-07" db="EMBL/GenBank/DDBJ databases">
        <title>Genomic diversity and antimicrobial resistance of Prevotella spp. isolated from chronic lung disease airways.</title>
        <authorList>
            <person name="Webb K.A."/>
            <person name="Olagoke O.S."/>
            <person name="Baird T."/>
            <person name="Neill J."/>
            <person name="Pham A."/>
            <person name="Wells T.J."/>
            <person name="Ramsay K.A."/>
            <person name="Bell S.C."/>
            <person name="Sarovich D.S."/>
            <person name="Price E.P."/>
        </authorList>
    </citation>
    <scope>NUCLEOTIDE SEQUENCE [LARGE SCALE GENOMIC DNA]</scope>
    <source>
        <strain evidence="4 5">SCHI0011.S.12</strain>
    </source>
</reference>
<evidence type="ECO:0000256" key="1">
    <source>
        <dbReference type="ARBA" id="ARBA00022679"/>
    </source>
</evidence>
<proteinExistence type="predicted"/>
<dbReference type="InterPro" id="IPR002173">
    <property type="entry name" value="Carboh/pur_kinase_PfkB_CS"/>
</dbReference>
<evidence type="ECO:0000256" key="2">
    <source>
        <dbReference type="ARBA" id="ARBA00022777"/>
    </source>
</evidence>
<protein>
    <submittedName>
        <fullName evidence="4">Carbohydrate kinase</fullName>
    </submittedName>
</protein>
<keyword evidence="2 4" id="KW-0418">Kinase</keyword>
<dbReference type="RefSeq" id="WP_219480680.1">
    <property type="nucleotide sequence ID" value="NZ_JAHXCT010000003.1"/>
</dbReference>
<dbReference type="PANTHER" id="PTHR43085">
    <property type="entry name" value="HEXOKINASE FAMILY MEMBER"/>
    <property type="match status" value="1"/>
</dbReference>
<feature type="domain" description="Carbohydrate kinase PfkB" evidence="3">
    <location>
        <begin position="22"/>
        <end position="268"/>
    </location>
</feature>
<comment type="caution">
    <text evidence="4">The sequence shown here is derived from an EMBL/GenBank/DDBJ whole genome shotgun (WGS) entry which is preliminary data.</text>
</comment>
<dbReference type="PANTHER" id="PTHR43085:SF57">
    <property type="entry name" value="CARBOHYDRATE KINASE PFKB DOMAIN-CONTAINING PROTEIN"/>
    <property type="match status" value="1"/>
</dbReference>
<dbReference type="EMBL" id="JAHXCT010000003">
    <property type="protein sequence ID" value="MBW4769125.1"/>
    <property type="molecule type" value="Genomic_DNA"/>
</dbReference>
<dbReference type="Pfam" id="PF00294">
    <property type="entry name" value="PfkB"/>
    <property type="match status" value="1"/>
</dbReference>
<evidence type="ECO:0000313" key="5">
    <source>
        <dbReference type="Proteomes" id="UP000788426"/>
    </source>
</evidence>
<dbReference type="Proteomes" id="UP000788426">
    <property type="component" value="Unassembled WGS sequence"/>
</dbReference>
<dbReference type="CDD" id="cd01167">
    <property type="entry name" value="bac_FRK"/>
    <property type="match status" value="1"/>
</dbReference>
<gene>
    <name evidence="4" type="ORF">KZO38_05050</name>
</gene>
<evidence type="ECO:0000259" key="3">
    <source>
        <dbReference type="Pfam" id="PF00294"/>
    </source>
</evidence>
<dbReference type="PROSITE" id="PS00584">
    <property type="entry name" value="PFKB_KINASES_2"/>
    <property type="match status" value="1"/>
</dbReference>
<accession>A0ABS6YC55</accession>
<dbReference type="InterPro" id="IPR050306">
    <property type="entry name" value="PfkB_Carbo_kinase"/>
</dbReference>
<dbReference type="GO" id="GO:0016301">
    <property type="term" value="F:kinase activity"/>
    <property type="evidence" value="ECO:0007669"/>
    <property type="project" value="UniProtKB-KW"/>
</dbReference>
<evidence type="ECO:0000313" key="4">
    <source>
        <dbReference type="EMBL" id="MBW4769125.1"/>
    </source>
</evidence>